<dbReference type="Proteomes" id="UP001597068">
    <property type="component" value="Unassembled WGS sequence"/>
</dbReference>
<keyword evidence="1" id="KW-1133">Transmembrane helix</keyword>
<sequence>MDDDEWNERARGETPVERLDRNWSSLLQELRVIQTGIQLLTGFLLTLPFQARFAGISQRDTAIYLTTTTASVLATVLLVAPVAIHRVLFRQHAVHILVRWANRLALCGFGLLGVAVVGVITLIMDVVVDQETGLAVGTVVAVAALTLWVALPLFLRSRTP</sequence>
<keyword evidence="1" id="KW-0812">Transmembrane</keyword>
<feature type="transmembrane region" description="Helical" evidence="1">
    <location>
        <begin position="104"/>
        <end position="128"/>
    </location>
</feature>
<keyword evidence="1" id="KW-0472">Membrane</keyword>
<name>A0ABW3G8I7_9NOCA</name>
<accession>A0ABW3G8I7</accession>
<protein>
    <submittedName>
        <fullName evidence="2">DUF6328 family protein</fullName>
    </submittedName>
</protein>
<dbReference type="EMBL" id="JBHTIL010000001">
    <property type="protein sequence ID" value="MFD0926423.1"/>
    <property type="molecule type" value="Genomic_DNA"/>
</dbReference>
<keyword evidence="3" id="KW-1185">Reference proteome</keyword>
<evidence type="ECO:0000256" key="1">
    <source>
        <dbReference type="SAM" id="Phobius"/>
    </source>
</evidence>
<feature type="transmembrane region" description="Helical" evidence="1">
    <location>
        <begin position="62"/>
        <end position="84"/>
    </location>
</feature>
<evidence type="ECO:0000313" key="3">
    <source>
        <dbReference type="Proteomes" id="UP001597068"/>
    </source>
</evidence>
<organism evidence="2 3">
    <name type="scientific">Williamsia deligens</name>
    <dbReference type="NCBI Taxonomy" id="321325"/>
    <lineage>
        <taxon>Bacteria</taxon>
        <taxon>Bacillati</taxon>
        <taxon>Actinomycetota</taxon>
        <taxon>Actinomycetes</taxon>
        <taxon>Mycobacteriales</taxon>
        <taxon>Nocardiaceae</taxon>
        <taxon>Williamsia</taxon>
    </lineage>
</organism>
<feature type="transmembrane region" description="Helical" evidence="1">
    <location>
        <begin position="134"/>
        <end position="155"/>
    </location>
</feature>
<reference evidence="3" key="1">
    <citation type="journal article" date="2019" name="Int. J. Syst. Evol. Microbiol.">
        <title>The Global Catalogue of Microorganisms (GCM) 10K type strain sequencing project: providing services to taxonomists for standard genome sequencing and annotation.</title>
        <authorList>
            <consortium name="The Broad Institute Genomics Platform"/>
            <consortium name="The Broad Institute Genome Sequencing Center for Infectious Disease"/>
            <person name="Wu L."/>
            <person name="Ma J."/>
        </authorList>
    </citation>
    <scope>NUCLEOTIDE SEQUENCE [LARGE SCALE GENOMIC DNA]</scope>
    <source>
        <strain evidence="3">CCUG 50873</strain>
    </source>
</reference>
<comment type="caution">
    <text evidence="2">The sequence shown here is derived from an EMBL/GenBank/DDBJ whole genome shotgun (WGS) entry which is preliminary data.</text>
</comment>
<evidence type="ECO:0000313" key="2">
    <source>
        <dbReference type="EMBL" id="MFD0926423.1"/>
    </source>
</evidence>
<dbReference type="RefSeq" id="WP_253645700.1">
    <property type="nucleotide sequence ID" value="NZ_BAAAMO010000002.1"/>
</dbReference>
<dbReference type="Pfam" id="PF19853">
    <property type="entry name" value="DUF6328"/>
    <property type="match status" value="1"/>
</dbReference>
<gene>
    <name evidence="2" type="ORF">ACFQ04_11835</name>
</gene>
<proteinExistence type="predicted"/>
<dbReference type="InterPro" id="IPR046291">
    <property type="entry name" value="DUF6328"/>
</dbReference>